<proteinExistence type="predicted"/>
<gene>
    <name evidence="2" type="ORF">GCM10015535_38260</name>
</gene>
<accession>A0ABQ2W0F0</accession>
<dbReference type="Proteomes" id="UP000660675">
    <property type="component" value="Unassembled WGS sequence"/>
</dbReference>
<name>A0ABQ2W0F0_9ACTN</name>
<evidence type="ECO:0000256" key="1">
    <source>
        <dbReference type="SAM" id="MobiDB-lite"/>
    </source>
</evidence>
<protein>
    <submittedName>
        <fullName evidence="2">Uncharacterized protein</fullName>
    </submittedName>
</protein>
<feature type="compositionally biased region" description="Basic and acidic residues" evidence="1">
    <location>
        <begin position="9"/>
        <end position="18"/>
    </location>
</feature>
<dbReference type="EMBL" id="BMTF01000012">
    <property type="protein sequence ID" value="GGV87970.1"/>
    <property type="molecule type" value="Genomic_DNA"/>
</dbReference>
<reference evidence="3" key="1">
    <citation type="journal article" date="2019" name="Int. J. Syst. Evol. Microbiol.">
        <title>The Global Catalogue of Microorganisms (GCM) 10K type strain sequencing project: providing services to taxonomists for standard genome sequencing and annotation.</title>
        <authorList>
            <consortium name="The Broad Institute Genomics Platform"/>
            <consortium name="The Broad Institute Genome Sequencing Center for Infectious Disease"/>
            <person name="Wu L."/>
            <person name="Ma J."/>
        </authorList>
    </citation>
    <scope>NUCLEOTIDE SEQUENCE [LARGE SCALE GENOMIC DNA]</scope>
    <source>
        <strain evidence="3">JCM 4376</strain>
    </source>
</reference>
<keyword evidence="3" id="KW-1185">Reference proteome</keyword>
<comment type="caution">
    <text evidence="2">The sequence shown here is derived from an EMBL/GenBank/DDBJ whole genome shotgun (WGS) entry which is preliminary data.</text>
</comment>
<feature type="region of interest" description="Disordered" evidence="1">
    <location>
        <begin position="1"/>
        <end position="32"/>
    </location>
</feature>
<evidence type="ECO:0000313" key="2">
    <source>
        <dbReference type="EMBL" id="GGV87970.1"/>
    </source>
</evidence>
<organism evidence="2 3">
    <name type="scientific">Streptomyces gelaticus</name>
    <dbReference type="NCBI Taxonomy" id="285446"/>
    <lineage>
        <taxon>Bacteria</taxon>
        <taxon>Bacillati</taxon>
        <taxon>Actinomycetota</taxon>
        <taxon>Actinomycetes</taxon>
        <taxon>Kitasatosporales</taxon>
        <taxon>Streptomycetaceae</taxon>
        <taxon>Streptomyces</taxon>
    </lineage>
</organism>
<evidence type="ECO:0000313" key="3">
    <source>
        <dbReference type="Proteomes" id="UP000660675"/>
    </source>
</evidence>
<sequence>MDAGGEVAAGEHPDRCEDLGLDQEDERPNAGAVDEVDGVAAVRQIEVMAGGLVAGDVVADLRTGVDVREPGEVEFVLAGGDGGDVGAVAQVGEVLAAQGDGAGCAE</sequence>